<dbReference type="Pfam" id="PF07899">
    <property type="entry name" value="Frigida"/>
    <property type="match status" value="1"/>
</dbReference>
<gene>
    <name evidence="5" type="ORF">MKW94_024139</name>
</gene>
<accession>A0AA41S9W5</accession>
<keyword evidence="2 4" id="KW-0221">Differentiation</keyword>
<comment type="similarity">
    <text evidence="1 4">Belongs to the Frigida family.</text>
</comment>
<keyword evidence="6" id="KW-1185">Reference proteome</keyword>
<protein>
    <recommendedName>
        <fullName evidence="4">FRIGIDA-like protein</fullName>
    </recommendedName>
</protein>
<dbReference type="EMBL" id="JAJJMA010110223">
    <property type="protein sequence ID" value="MCL7031240.1"/>
    <property type="molecule type" value="Genomic_DNA"/>
</dbReference>
<organism evidence="5 6">
    <name type="scientific">Papaver nudicaule</name>
    <name type="common">Iceland poppy</name>
    <dbReference type="NCBI Taxonomy" id="74823"/>
    <lineage>
        <taxon>Eukaryota</taxon>
        <taxon>Viridiplantae</taxon>
        <taxon>Streptophyta</taxon>
        <taxon>Embryophyta</taxon>
        <taxon>Tracheophyta</taxon>
        <taxon>Spermatophyta</taxon>
        <taxon>Magnoliopsida</taxon>
        <taxon>Ranunculales</taxon>
        <taxon>Papaveraceae</taxon>
        <taxon>Papaveroideae</taxon>
        <taxon>Papaver</taxon>
    </lineage>
</organism>
<dbReference type="Proteomes" id="UP001177140">
    <property type="component" value="Unassembled WGS sequence"/>
</dbReference>
<dbReference type="InterPro" id="IPR012474">
    <property type="entry name" value="Frigida"/>
</dbReference>
<sequence length="530" mass="59084">MGSLAITGEEMLQMSFDDFQKQTTLMTNCTLLWKELSDHFTTLEQDLKKKSEAIQEKIQSLANETKETLDVLTEREVTIEGNVKIEIGKVEQRKEAALVAFEKGEEEETQVFGDGVVNLLGKLRSFCVKMDFSGFWKFVILRKKELDILRAQIPLALSDCIDPARFVLEAISEVFPVDKREVKSDEKTIDLGWACVLLLESLIPVVADPVFGNTRPMVTPTMKKRAKKIADVWKESLDQRGGIENVKTPDVHTFLQHLVTFGIVSKEDGIFYRKLVLSSAWRKQMPKLAVSLGLGDNMADMIEELISKGQQVDAVHFTYEVGLVDKFPPVPLLKAYLKDSKKAASSLMEDPNNGKAAHLAGRKEQSALRAVIKCIEEYKLDAEFPAESLKKRLEQLEKTKVEKKKPIVVPANKRTRANNNGGPMPPAKAGRLTNAAYVSSFPATTTTYIRSPTHGPYPTGVPTYPYDNRATGPAMYGSRSPPCVRDPYGYSPEHSSPVMMTPPFSGPALSYPAYGGYGNGVPVYQQTYYR</sequence>
<evidence type="ECO:0000313" key="6">
    <source>
        <dbReference type="Proteomes" id="UP001177140"/>
    </source>
</evidence>
<evidence type="ECO:0000256" key="3">
    <source>
        <dbReference type="ARBA" id="ARBA00023089"/>
    </source>
</evidence>
<name>A0AA41S9W5_PAPNU</name>
<dbReference type="PANTHER" id="PTHR31791">
    <property type="entry name" value="FRIGIDA-LIKE PROTEIN 3-RELATED"/>
    <property type="match status" value="1"/>
</dbReference>
<evidence type="ECO:0000256" key="4">
    <source>
        <dbReference type="RuleBase" id="RU364012"/>
    </source>
</evidence>
<dbReference type="GO" id="GO:0009908">
    <property type="term" value="P:flower development"/>
    <property type="evidence" value="ECO:0007669"/>
    <property type="project" value="UniProtKB-KW"/>
</dbReference>
<evidence type="ECO:0000256" key="2">
    <source>
        <dbReference type="ARBA" id="ARBA00022782"/>
    </source>
</evidence>
<dbReference type="AlphaFoldDB" id="A0AA41S9W5"/>
<comment type="caution">
    <text evidence="5">The sequence shown here is derived from an EMBL/GenBank/DDBJ whole genome shotgun (WGS) entry which is preliminary data.</text>
</comment>
<keyword evidence="3 4" id="KW-0287">Flowering</keyword>
<dbReference type="GO" id="GO:0030154">
    <property type="term" value="P:cell differentiation"/>
    <property type="evidence" value="ECO:0007669"/>
    <property type="project" value="UniProtKB-KW"/>
</dbReference>
<dbReference type="PANTHER" id="PTHR31791:SF2">
    <property type="entry name" value="FRIGIDA-LIKE PROTEIN 4A-RELATED"/>
    <property type="match status" value="1"/>
</dbReference>
<evidence type="ECO:0000256" key="1">
    <source>
        <dbReference type="ARBA" id="ARBA00008956"/>
    </source>
</evidence>
<proteinExistence type="inferred from homology"/>
<keyword evidence="4" id="KW-0217">Developmental protein</keyword>
<reference evidence="5" key="1">
    <citation type="submission" date="2022-03" db="EMBL/GenBank/DDBJ databases">
        <title>A functionally conserved STORR gene fusion in Papaver species that diverged 16.8 million years ago.</title>
        <authorList>
            <person name="Catania T."/>
        </authorList>
    </citation>
    <scope>NUCLEOTIDE SEQUENCE</scope>
    <source>
        <strain evidence="5">S-191538</strain>
    </source>
</reference>
<evidence type="ECO:0000313" key="5">
    <source>
        <dbReference type="EMBL" id="MCL7031240.1"/>
    </source>
</evidence>